<dbReference type="InterPro" id="IPR050832">
    <property type="entry name" value="Bact_Acetyltransf"/>
</dbReference>
<dbReference type="SUPFAM" id="SSF55729">
    <property type="entry name" value="Acyl-CoA N-acyltransferases (Nat)"/>
    <property type="match status" value="1"/>
</dbReference>
<keyword evidence="2" id="KW-0012">Acyltransferase</keyword>
<dbReference type="Gene3D" id="3.40.630.30">
    <property type="match status" value="1"/>
</dbReference>
<evidence type="ECO:0000313" key="5">
    <source>
        <dbReference type="Proteomes" id="UP000609874"/>
    </source>
</evidence>
<dbReference type="EMBL" id="JACSQD010000001">
    <property type="protein sequence ID" value="MBD7994446.1"/>
    <property type="molecule type" value="Genomic_DNA"/>
</dbReference>
<protein>
    <submittedName>
        <fullName evidence="4">GNAT family N-acetyltransferase</fullName>
    </submittedName>
</protein>
<evidence type="ECO:0000259" key="3">
    <source>
        <dbReference type="PROSITE" id="PS51186"/>
    </source>
</evidence>
<comment type="caution">
    <text evidence="4">The sequence shown here is derived from an EMBL/GenBank/DDBJ whole genome shotgun (WGS) entry which is preliminary data.</text>
</comment>
<reference evidence="4 5" key="1">
    <citation type="submission" date="2020-08" db="EMBL/GenBank/DDBJ databases">
        <title>A Genomic Blueprint of the Chicken Gut Microbiome.</title>
        <authorList>
            <person name="Gilroy R."/>
            <person name="Ravi A."/>
            <person name="Getino M."/>
            <person name="Pursley I."/>
            <person name="Horton D.L."/>
            <person name="Alikhan N.-F."/>
            <person name="Baker D."/>
            <person name="Gharbi K."/>
            <person name="Hall N."/>
            <person name="Watson M."/>
            <person name="Adriaenssens E.M."/>
            <person name="Foster-Nyarko E."/>
            <person name="Jarju S."/>
            <person name="Secka A."/>
            <person name="Antonio M."/>
            <person name="Oren A."/>
            <person name="Chaudhuri R."/>
            <person name="La Ragione R.M."/>
            <person name="Hildebrand F."/>
            <person name="Pallen M.J."/>
        </authorList>
    </citation>
    <scope>NUCLEOTIDE SEQUENCE [LARGE SCALE GENOMIC DNA]</scope>
    <source>
        <strain evidence="4 5">Sa2CUA1</strain>
    </source>
</reference>
<dbReference type="PROSITE" id="PS51186">
    <property type="entry name" value="GNAT"/>
    <property type="match status" value="1"/>
</dbReference>
<dbReference type="Proteomes" id="UP000609874">
    <property type="component" value="Unassembled WGS sequence"/>
</dbReference>
<accession>A0ABR8UQF9</accession>
<organism evidence="4 5">
    <name type="scientific">Arthrobacter gallicola</name>
    <dbReference type="NCBI Taxonomy" id="2762225"/>
    <lineage>
        <taxon>Bacteria</taxon>
        <taxon>Bacillati</taxon>
        <taxon>Actinomycetota</taxon>
        <taxon>Actinomycetes</taxon>
        <taxon>Micrococcales</taxon>
        <taxon>Micrococcaceae</taxon>
        <taxon>Arthrobacter</taxon>
    </lineage>
</organism>
<keyword evidence="1" id="KW-0808">Transferase</keyword>
<feature type="domain" description="N-acetyltransferase" evidence="3">
    <location>
        <begin position="2"/>
        <end position="149"/>
    </location>
</feature>
<sequence>MPSIRTATPADLVRLPALEAASDTLLTTAPGVDPTALERLPPPAAAVELAAALHLLVAGDPAAGFARIEEVDGFAHLEQLSVHPASAGRGLGRALVSAALDWAQAHGYPGMTLCTFLDVPFNAPFYRSCGFEVIEPHGKLAALRRREAECGLDDAGRRVAMSIRFGPD</sequence>
<dbReference type="Pfam" id="PF00583">
    <property type="entry name" value="Acetyltransf_1"/>
    <property type="match status" value="1"/>
</dbReference>
<dbReference type="CDD" id="cd04301">
    <property type="entry name" value="NAT_SF"/>
    <property type="match status" value="1"/>
</dbReference>
<name>A0ABR8UQF9_9MICC</name>
<gene>
    <name evidence="4" type="ORF">H9639_03965</name>
</gene>
<keyword evidence="5" id="KW-1185">Reference proteome</keyword>
<evidence type="ECO:0000256" key="2">
    <source>
        <dbReference type="ARBA" id="ARBA00023315"/>
    </source>
</evidence>
<dbReference type="PANTHER" id="PTHR43877">
    <property type="entry name" value="AMINOALKYLPHOSPHONATE N-ACETYLTRANSFERASE-RELATED-RELATED"/>
    <property type="match status" value="1"/>
</dbReference>
<evidence type="ECO:0000256" key="1">
    <source>
        <dbReference type="ARBA" id="ARBA00022679"/>
    </source>
</evidence>
<evidence type="ECO:0000313" key="4">
    <source>
        <dbReference type="EMBL" id="MBD7994446.1"/>
    </source>
</evidence>
<dbReference type="RefSeq" id="WP_191806775.1">
    <property type="nucleotide sequence ID" value="NZ_JACSQD010000001.1"/>
</dbReference>
<dbReference type="InterPro" id="IPR000182">
    <property type="entry name" value="GNAT_dom"/>
</dbReference>
<dbReference type="InterPro" id="IPR016181">
    <property type="entry name" value="Acyl_CoA_acyltransferase"/>
</dbReference>
<proteinExistence type="predicted"/>